<dbReference type="AlphaFoldDB" id="A0ABD1E7A8"/>
<feature type="compositionally biased region" description="Polar residues" evidence="1">
    <location>
        <begin position="107"/>
        <end position="118"/>
    </location>
</feature>
<accession>A0ABD1E7A8</accession>
<evidence type="ECO:0000313" key="3">
    <source>
        <dbReference type="EMBL" id="KAL1489812.1"/>
    </source>
</evidence>
<organism evidence="3 4">
    <name type="scientific">Hypothenemus hampei</name>
    <name type="common">Coffee berry borer</name>
    <dbReference type="NCBI Taxonomy" id="57062"/>
    <lineage>
        <taxon>Eukaryota</taxon>
        <taxon>Metazoa</taxon>
        <taxon>Ecdysozoa</taxon>
        <taxon>Arthropoda</taxon>
        <taxon>Hexapoda</taxon>
        <taxon>Insecta</taxon>
        <taxon>Pterygota</taxon>
        <taxon>Neoptera</taxon>
        <taxon>Endopterygota</taxon>
        <taxon>Coleoptera</taxon>
        <taxon>Polyphaga</taxon>
        <taxon>Cucujiformia</taxon>
        <taxon>Curculionidae</taxon>
        <taxon>Scolytinae</taxon>
        <taxon>Hypothenemus</taxon>
    </lineage>
</organism>
<dbReference type="EMBL" id="JBDJPC010000011">
    <property type="protein sequence ID" value="KAL1489812.1"/>
    <property type="molecule type" value="Genomic_DNA"/>
</dbReference>
<protein>
    <recommendedName>
        <fullName evidence="2">MADF domain-containing protein</fullName>
    </recommendedName>
</protein>
<reference evidence="3 4" key="1">
    <citation type="submission" date="2024-05" db="EMBL/GenBank/DDBJ databases">
        <title>Genetic variation in Jamaican populations of the coffee berry borer (Hypothenemus hampei).</title>
        <authorList>
            <person name="Errbii M."/>
            <person name="Myrie A."/>
        </authorList>
    </citation>
    <scope>NUCLEOTIDE SEQUENCE [LARGE SCALE GENOMIC DNA]</scope>
    <source>
        <strain evidence="3">JA-Hopewell-2020-01-JO</strain>
        <tissue evidence="3">Whole body</tissue>
    </source>
</reference>
<dbReference type="Pfam" id="PF10545">
    <property type="entry name" value="MADF_DNA_bdg"/>
    <property type="match status" value="1"/>
</dbReference>
<dbReference type="Proteomes" id="UP001566132">
    <property type="component" value="Unassembled WGS sequence"/>
</dbReference>
<feature type="domain" description="MADF" evidence="2">
    <location>
        <begin position="2"/>
        <end position="82"/>
    </location>
</feature>
<evidence type="ECO:0000256" key="1">
    <source>
        <dbReference type="SAM" id="MobiDB-lite"/>
    </source>
</evidence>
<dbReference type="SMART" id="SM00595">
    <property type="entry name" value="MADF"/>
    <property type="match status" value="1"/>
</dbReference>
<proteinExistence type="predicted"/>
<evidence type="ECO:0000259" key="2">
    <source>
        <dbReference type="PROSITE" id="PS51029"/>
    </source>
</evidence>
<comment type="caution">
    <text evidence="3">The sequence shown here is derived from an EMBL/GenBank/DDBJ whole genome shotgun (WGS) entry which is preliminary data.</text>
</comment>
<gene>
    <name evidence="3" type="ORF">ABEB36_013744</name>
</gene>
<name>A0ABD1E7A8_HYPHA</name>
<dbReference type="InterPro" id="IPR006578">
    <property type="entry name" value="MADF-dom"/>
</dbReference>
<dbReference type="PANTHER" id="PTHR21505">
    <property type="entry name" value="MADF DOMAIN-CONTAINING PROTEIN-RELATED"/>
    <property type="match status" value="1"/>
</dbReference>
<dbReference type="PANTHER" id="PTHR21505:SF12">
    <property type="entry name" value="MADF DOMAIN-CONTAINING PROTEIN-RELATED"/>
    <property type="match status" value="1"/>
</dbReference>
<evidence type="ECO:0000313" key="4">
    <source>
        <dbReference type="Proteomes" id="UP001566132"/>
    </source>
</evidence>
<sequence length="212" mass="24308">MTLIENYETHPCLYNPKHKFYSNKHARNEALQKITEAVAAKNSNFTVEDIKNLKSGMGSDEVYEPSVWWYEKLLFLVPHVKNRKSKSTLDFMTIETNADSPEDWQETEGSSDISTSAAQKRKRDGDETPDLIMAETMETLRCLGRKLNQPSTSLVVAKTGNDIYAEYVASEMKEIADEKILLDVKHEINNILYTNKKKWLEIKTAKALNSER</sequence>
<keyword evidence="4" id="KW-1185">Reference proteome</keyword>
<dbReference type="PROSITE" id="PS51029">
    <property type="entry name" value="MADF"/>
    <property type="match status" value="1"/>
</dbReference>
<feature type="region of interest" description="Disordered" evidence="1">
    <location>
        <begin position="100"/>
        <end position="128"/>
    </location>
</feature>